<reference evidence="2" key="1">
    <citation type="submission" date="2022-11" db="EMBL/GenBank/DDBJ databases">
        <title>Minimal conservation of predation-associated metabolite biosynthetic gene clusters underscores biosynthetic potential of Myxococcota including descriptions for ten novel species: Archangium lansinium sp. nov., Myxococcus landrumus sp. nov., Nannocystis bai.</title>
        <authorList>
            <person name="Ahearne A."/>
            <person name="Stevens C."/>
            <person name="Phillips K."/>
        </authorList>
    </citation>
    <scope>NUCLEOTIDE SEQUENCE</scope>
    <source>
        <strain evidence="2">Na p29</strain>
    </source>
</reference>
<feature type="compositionally biased region" description="Low complexity" evidence="1">
    <location>
        <begin position="53"/>
        <end position="74"/>
    </location>
</feature>
<accession>A0A9X3J0W5</accession>
<dbReference type="EMBL" id="JAPNKE010000002">
    <property type="protein sequence ID" value="MCY1010034.1"/>
    <property type="molecule type" value="Genomic_DNA"/>
</dbReference>
<dbReference type="Proteomes" id="UP001150924">
    <property type="component" value="Unassembled WGS sequence"/>
</dbReference>
<organism evidence="2 3">
    <name type="scientific">Nannocystis pusilla</name>
    <dbReference type="NCBI Taxonomy" id="889268"/>
    <lineage>
        <taxon>Bacteria</taxon>
        <taxon>Pseudomonadati</taxon>
        <taxon>Myxococcota</taxon>
        <taxon>Polyangia</taxon>
        <taxon>Nannocystales</taxon>
        <taxon>Nannocystaceae</taxon>
        <taxon>Nannocystis</taxon>
    </lineage>
</organism>
<feature type="compositionally biased region" description="Low complexity" evidence="1">
    <location>
        <begin position="83"/>
        <end position="99"/>
    </location>
</feature>
<proteinExistence type="predicted"/>
<evidence type="ECO:0000313" key="3">
    <source>
        <dbReference type="Proteomes" id="UP001150924"/>
    </source>
</evidence>
<keyword evidence="3" id="KW-1185">Reference proteome</keyword>
<name>A0A9X3J0W5_9BACT</name>
<feature type="compositionally biased region" description="Low complexity" evidence="1">
    <location>
        <begin position="28"/>
        <end position="46"/>
    </location>
</feature>
<evidence type="ECO:0000313" key="2">
    <source>
        <dbReference type="EMBL" id="MCY1010034.1"/>
    </source>
</evidence>
<protein>
    <submittedName>
        <fullName evidence="2">Uncharacterized protein</fullName>
    </submittedName>
</protein>
<comment type="caution">
    <text evidence="2">The sequence shown here is derived from an EMBL/GenBank/DDBJ whole genome shotgun (WGS) entry which is preliminary data.</text>
</comment>
<gene>
    <name evidence="2" type="ORF">OV079_31620</name>
</gene>
<evidence type="ECO:0000256" key="1">
    <source>
        <dbReference type="SAM" id="MobiDB-lite"/>
    </source>
</evidence>
<sequence>MHFAYSSRTSVLALALAACVPDPKGGDTDTTTTTGSTSGPAPGTDGMSSTDSPTGPTTEVPGTTATDGVSTTTGEPLTTTIDPGSTGEPSTTTLGPGTTTDSTTGALVCDLVQLTTERAHQLGGAVQDCGVVDPWNNNTAEWQAASDCALAAAAAEQQFQLVIWLQGVDSSVGRGYAGTAARSFALEELHFDSLGSPIVSSRPCAGLAAVDDCAVAPGEACLVCVAPGLPGTVCDVP</sequence>
<dbReference type="RefSeq" id="WP_267772821.1">
    <property type="nucleotide sequence ID" value="NZ_JAPNKE010000002.1"/>
</dbReference>
<feature type="region of interest" description="Disordered" evidence="1">
    <location>
        <begin position="21"/>
        <end position="99"/>
    </location>
</feature>
<dbReference type="AlphaFoldDB" id="A0A9X3J0W5"/>